<sequence length="61" mass="6489">MHYELVALVVLAAARHLDHTITGNRVDALSDLPGVPSHAVQDYCYHTIAAIHRAAADGGDV</sequence>
<keyword evidence="2" id="KW-1185">Reference proteome</keyword>
<dbReference type="EMBL" id="BMMH01000025">
    <property type="protein sequence ID" value="GGL39772.1"/>
    <property type="molecule type" value="Genomic_DNA"/>
</dbReference>
<reference evidence="1" key="2">
    <citation type="submission" date="2020-09" db="EMBL/GenBank/DDBJ databases">
        <authorList>
            <person name="Sun Q."/>
            <person name="Zhou Y."/>
        </authorList>
    </citation>
    <scope>NUCLEOTIDE SEQUENCE</scope>
    <source>
        <strain evidence="1">CGMCC 4.3508</strain>
    </source>
</reference>
<proteinExistence type="predicted"/>
<name>A0A917RWF2_9NOCA</name>
<evidence type="ECO:0000313" key="1">
    <source>
        <dbReference type="EMBL" id="GGL39772.1"/>
    </source>
</evidence>
<organism evidence="1 2">
    <name type="scientific">Nocardia jinanensis</name>
    <dbReference type="NCBI Taxonomy" id="382504"/>
    <lineage>
        <taxon>Bacteria</taxon>
        <taxon>Bacillati</taxon>
        <taxon>Actinomycetota</taxon>
        <taxon>Actinomycetes</taxon>
        <taxon>Mycobacteriales</taxon>
        <taxon>Nocardiaceae</taxon>
        <taxon>Nocardia</taxon>
    </lineage>
</organism>
<reference evidence="1" key="1">
    <citation type="journal article" date="2014" name="Int. J. Syst. Evol. Microbiol.">
        <title>Complete genome sequence of Corynebacterium casei LMG S-19264T (=DSM 44701T), isolated from a smear-ripened cheese.</title>
        <authorList>
            <consortium name="US DOE Joint Genome Institute (JGI-PGF)"/>
            <person name="Walter F."/>
            <person name="Albersmeier A."/>
            <person name="Kalinowski J."/>
            <person name="Ruckert C."/>
        </authorList>
    </citation>
    <scope>NUCLEOTIDE SEQUENCE</scope>
    <source>
        <strain evidence="1">CGMCC 4.3508</strain>
    </source>
</reference>
<dbReference type="AlphaFoldDB" id="A0A917RWF2"/>
<comment type="caution">
    <text evidence="1">The sequence shown here is derived from an EMBL/GenBank/DDBJ whole genome shotgun (WGS) entry which is preliminary data.</text>
</comment>
<gene>
    <name evidence="1" type="ORF">GCM10011588_63190</name>
</gene>
<evidence type="ECO:0000313" key="2">
    <source>
        <dbReference type="Proteomes" id="UP000638263"/>
    </source>
</evidence>
<dbReference type="Proteomes" id="UP000638263">
    <property type="component" value="Unassembled WGS sequence"/>
</dbReference>
<protein>
    <submittedName>
        <fullName evidence="1">Uncharacterized protein</fullName>
    </submittedName>
</protein>
<accession>A0A917RWF2</accession>